<dbReference type="InterPro" id="IPR038694">
    <property type="entry name" value="DUF427_sf"/>
</dbReference>
<evidence type="ECO:0000313" key="3">
    <source>
        <dbReference type="EMBL" id="MDN4609371.1"/>
    </source>
</evidence>
<dbReference type="Pfam" id="PF04248">
    <property type="entry name" value="NTP_transf_9"/>
    <property type="match status" value="1"/>
</dbReference>
<comment type="caution">
    <text evidence="3">The sequence shown here is derived from an EMBL/GenBank/DDBJ whole genome shotgun (WGS) entry which is preliminary data.</text>
</comment>
<protein>
    <submittedName>
        <fullName evidence="3">DUF427 domain-containing protein</fullName>
    </submittedName>
</protein>
<gene>
    <name evidence="3" type="ORF">P5G52_00660</name>
</gene>
<feature type="domain" description="DUF427" evidence="2">
    <location>
        <begin position="35"/>
        <end position="126"/>
    </location>
</feature>
<name>A0ABT8JW23_9MICC</name>
<evidence type="ECO:0000313" key="4">
    <source>
        <dbReference type="Proteomes" id="UP001174209"/>
    </source>
</evidence>
<keyword evidence="4" id="KW-1185">Reference proteome</keyword>
<dbReference type="Gene3D" id="2.170.150.40">
    <property type="entry name" value="Domain of unknown function (DUF427)"/>
    <property type="match status" value="1"/>
</dbReference>
<dbReference type="PANTHER" id="PTHR43058">
    <property type="entry name" value="SLR0655 PROTEIN"/>
    <property type="match status" value="1"/>
</dbReference>
<reference evidence="3" key="1">
    <citation type="submission" date="2023-06" db="EMBL/GenBank/DDBJ databases">
        <title>MT1 and MT2 Draft Genomes of Novel Species.</title>
        <authorList>
            <person name="Venkateswaran K."/>
        </authorList>
    </citation>
    <scope>NUCLEOTIDE SEQUENCE</scope>
    <source>
        <strain evidence="3">IIF3SC-B10</strain>
    </source>
</reference>
<evidence type="ECO:0000259" key="2">
    <source>
        <dbReference type="Pfam" id="PF04248"/>
    </source>
</evidence>
<dbReference type="EMBL" id="JAROCG010000001">
    <property type="protein sequence ID" value="MDN4609371.1"/>
    <property type="molecule type" value="Genomic_DNA"/>
</dbReference>
<dbReference type="InterPro" id="IPR007361">
    <property type="entry name" value="DUF427"/>
</dbReference>
<sequence length="168" mass="18366">MRNPRTSRRVEPGPGQESVWDYPRPPRLERTPAVIEVHFGGRLVISTSDAVRVLETSHPPVYYLPIADFAPGALVPVEGTSHCEFKGTAGYFDVVAGPERSPRAAWTYPTPVPGYEDLATRAAVYPSRMDECTVDGERVRSQEGDFYGGWITAAVVGPFKGGAGTWGW</sequence>
<dbReference type="Proteomes" id="UP001174209">
    <property type="component" value="Unassembled WGS sequence"/>
</dbReference>
<dbReference type="PANTHER" id="PTHR43058:SF1">
    <property type="entry name" value="DUF427 DOMAIN-CONTAINING PROTEIN"/>
    <property type="match status" value="1"/>
</dbReference>
<evidence type="ECO:0000256" key="1">
    <source>
        <dbReference type="SAM" id="MobiDB-lite"/>
    </source>
</evidence>
<dbReference type="RefSeq" id="WP_301224067.1">
    <property type="nucleotide sequence ID" value="NZ_JAROCG010000001.1"/>
</dbReference>
<proteinExistence type="predicted"/>
<accession>A0ABT8JW23</accession>
<feature type="region of interest" description="Disordered" evidence="1">
    <location>
        <begin position="1"/>
        <end position="25"/>
    </location>
</feature>
<organism evidence="3 4">
    <name type="scientific">Arthrobacter burdickii</name>
    <dbReference type="NCBI Taxonomy" id="3035920"/>
    <lineage>
        <taxon>Bacteria</taxon>
        <taxon>Bacillati</taxon>
        <taxon>Actinomycetota</taxon>
        <taxon>Actinomycetes</taxon>
        <taxon>Micrococcales</taxon>
        <taxon>Micrococcaceae</taxon>
        <taxon>Arthrobacter</taxon>
    </lineage>
</organism>